<evidence type="ECO:0000256" key="5">
    <source>
        <dbReference type="ARBA" id="ARBA00022725"/>
    </source>
</evidence>
<keyword evidence="16" id="KW-1185">Reference proteome</keyword>
<sequence>MDNETWDMDVLLLEGLRVDPGFSLAAFLLLLLVYIFILVSNVGLVLLIFAEKTLRTPMYLLFCNLILNDVFGATIIIPHVLLDISSPSDQRRIPFSFCALQAFCVNLYGSTSHTVLMAMAFDRYVAICNPLRYSSIMSPGMVLRLSLASWGSTLVMVAVLLGLTLRLSRCRRVVPNLFCDNASLFKLSCDDLTVNNVFGLVYTVLLLGSSLLAVSLTYFKIACVCLRRRSATLNRRALHTCASHLCVYLLLLVSAFAVVTLHRFPKFSEQKKVVSVVGEVLLPALNALIYGVQIRQIRARVGALFCRKKPGLNQD</sequence>
<evidence type="ECO:0000256" key="11">
    <source>
        <dbReference type="ARBA" id="ARBA00023180"/>
    </source>
</evidence>
<keyword evidence="9" id="KW-1015">Disulfide bond</keyword>
<reference evidence="15" key="2">
    <citation type="submission" date="2025-09" db="UniProtKB">
        <authorList>
            <consortium name="Ensembl"/>
        </authorList>
    </citation>
    <scope>IDENTIFICATION</scope>
</reference>
<reference evidence="15" key="1">
    <citation type="submission" date="2025-08" db="UniProtKB">
        <authorList>
            <consortium name="Ensembl"/>
        </authorList>
    </citation>
    <scope>IDENTIFICATION</scope>
</reference>
<feature type="transmembrane region" description="Helical" evidence="13">
    <location>
        <begin position="142"/>
        <end position="165"/>
    </location>
</feature>
<feature type="transmembrane region" description="Helical" evidence="13">
    <location>
        <begin position="59"/>
        <end position="81"/>
    </location>
</feature>
<comment type="subcellular location">
    <subcellularLocation>
        <location evidence="1">Cell membrane</location>
        <topology evidence="1">Multi-pass membrane protein</topology>
    </subcellularLocation>
</comment>
<feature type="transmembrane region" description="Helical" evidence="13">
    <location>
        <begin position="273"/>
        <end position="292"/>
    </location>
</feature>
<dbReference type="PROSITE" id="PS50262">
    <property type="entry name" value="G_PROTEIN_RECEP_F1_2"/>
    <property type="match status" value="1"/>
</dbReference>
<name>A0A3B4AS45_9GOBI</name>
<evidence type="ECO:0000313" key="15">
    <source>
        <dbReference type="Ensembl" id="ENSPMGP00000020002.1"/>
    </source>
</evidence>
<organism evidence="15 16">
    <name type="scientific">Periophthalmus magnuspinnatus</name>
    <dbReference type="NCBI Taxonomy" id="409849"/>
    <lineage>
        <taxon>Eukaryota</taxon>
        <taxon>Metazoa</taxon>
        <taxon>Chordata</taxon>
        <taxon>Craniata</taxon>
        <taxon>Vertebrata</taxon>
        <taxon>Euteleostomi</taxon>
        <taxon>Actinopterygii</taxon>
        <taxon>Neopterygii</taxon>
        <taxon>Teleostei</taxon>
        <taxon>Neoteleostei</taxon>
        <taxon>Acanthomorphata</taxon>
        <taxon>Gobiaria</taxon>
        <taxon>Gobiiformes</taxon>
        <taxon>Gobioidei</taxon>
        <taxon>Gobiidae</taxon>
        <taxon>Oxudercinae</taxon>
        <taxon>Periophthalmus</taxon>
    </lineage>
</organism>
<keyword evidence="10" id="KW-0675">Receptor</keyword>
<evidence type="ECO:0000313" key="16">
    <source>
        <dbReference type="Proteomes" id="UP000261520"/>
    </source>
</evidence>
<keyword evidence="4 13" id="KW-0812">Transmembrane</keyword>
<evidence type="ECO:0000256" key="12">
    <source>
        <dbReference type="ARBA" id="ARBA00023224"/>
    </source>
</evidence>
<proteinExistence type="predicted"/>
<dbReference type="InterPro" id="IPR000725">
    <property type="entry name" value="Olfact_rcpt"/>
</dbReference>
<dbReference type="GO" id="GO:0004984">
    <property type="term" value="F:olfactory receptor activity"/>
    <property type="evidence" value="ECO:0007669"/>
    <property type="project" value="InterPro"/>
</dbReference>
<dbReference type="FunFam" id="1.20.1070.10:FF:000024">
    <property type="entry name" value="Olfactory receptor"/>
    <property type="match status" value="1"/>
</dbReference>
<keyword evidence="5" id="KW-0552">Olfaction</keyword>
<feature type="transmembrane region" description="Helical" evidence="13">
    <location>
        <begin position="197"/>
        <end position="219"/>
    </location>
</feature>
<keyword evidence="3" id="KW-0716">Sensory transduction</keyword>
<feature type="domain" description="G-protein coupled receptors family 1 profile" evidence="14">
    <location>
        <begin position="40"/>
        <end position="290"/>
    </location>
</feature>
<keyword evidence="6 13" id="KW-1133">Transmembrane helix</keyword>
<evidence type="ECO:0000259" key="14">
    <source>
        <dbReference type="PROSITE" id="PS50262"/>
    </source>
</evidence>
<protein>
    <recommendedName>
        <fullName evidence="14">G-protein coupled receptors family 1 profile domain-containing protein</fullName>
    </recommendedName>
</protein>
<dbReference type="Proteomes" id="UP000261520">
    <property type="component" value="Unplaced"/>
</dbReference>
<dbReference type="SUPFAM" id="SSF81321">
    <property type="entry name" value="Family A G protein-coupled receptor-like"/>
    <property type="match status" value="1"/>
</dbReference>
<evidence type="ECO:0000256" key="13">
    <source>
        <dbReference type="SAM" id="Phobius"/>
    </source>
</evidence>
<dbReference type="STRING" id="409849.ENSPMGP00000020002"/>
<feature type="transmembrane region" description="Helical" evidence="13">
    <location>
        <begin position="20"/>
        <end position="47"/>
    </location>
</feature>
<dbReference type="InterPro" id="IPR017452">
    <property type="entry name" value="GPCR_Rhodpsn_7TM"/>
</dbReference>
<evidence type="ECO:0000256" key="1">
    <source>
        <dbReference type="ARBA" id="ARBA00004651"/>
    </source>
</evidence>
<dbReference type="PANTHER" id="PTHR26451">
    <property type="entry name" value="G_PROTEIN_RECEP_F1_2 DOMAIN-CONTAINING PROTEIN"/>
    <property type="match status" value="1"/>
</dbReference>
<evidence type="ECO:0000256" key="7">
    <source>
        <dbReference type="ARBA" id="ARBA00023040"/>
    </source>
</evidence>
<dbReference type="GO" id="GO:0004930">
    <property type="term" value="F:G protein-coupled receptor activity"/>
    <property type="evidence" value="ECO:0007669"/>
    <property type="project" value="UniProtKB-KW"/>
</dbReference>
<evidence type="ECO:0000256" key="4">
    <source>
        <dbReference type="ARBA" id="ARBA00022692"/>
    </source>
</evidence>
<dbReference type="GO" id="GO:0005886">
    <property type="term" value="C:plasma membrane"/>
    <property type="evidence" value="ECO:0007669"/>
    <property type="project" value="UniProtKB-SubCell"/>
</dbReference>
<dbReference type="Ensembl" id="ENSPMGT00000021316.1">
    <property type="protein sequence ID" value="ENSPMGP00000020002.1"/>
    <property type="gene ID" value="ENSPMGG00000016107.1"/>
</dbReference>
<dbReference type="PANTHER" id="PTHR26451:SF109">
    <property type="entry name" value="ODORANT RECEPTOR-RELATED"/>
    <property type="match status" value="1"/>
</dbReference>
<evidence type="ECO:0000256" key="6">
    <source>
        <dbReference type="ARBA" id="ARBA00022989"/>
    </source>
</evidence>
<dbReference type="InterPro" id="IPR052921">
    <property type="entry name" value="GPCR1_Superfamily_Member"/>
</dbReference>
<evidence type="ECO:0000256" key="10">
    <source>
        <dbReference type="ARBA" id="ARBA00023170"/>
    </source>
</evidence>
<keyword evidence="12" id="KW-0807">Transducer</keyword>
<evidence type="ECO:0000256" key="9">
    <source>
        <dbReference type="ARBA" id="ARBA00023157"/>
    </source>
</evidence>
<evidence type="ECO:0000256" key="8">
    <source>
        <dbReference type="ARBA" id="ARBA00023136"/>
    </source>
</evidence>
<evidence type="ECO:0000256" key="3">
    <source>
        <dbReference type="ARBA" id="ARBA00022606"/>
    </source>
</evidence>
<keyword evidence="2" id="KW-1003">Cell membrane</keyword>
<dbReference type="Gene3D" id="1.20.1070.10">
    <property type="entry name" value="Rhodopsin 7-helix transmembrane proteins"/>
    <property type="match status" value="1"/>
</dbReference>
<evidence type="ECO:0000256" key="2">
    <source>
        <dbReference type="ARBA" id="ARBA00022475"/>
    </source>
</evidence>
<dbReference type="Pfam" id="PF13853">
    <property type="entry name" value="7tm_4"/>
    <property type="match status" value="1"/>
</dbReference>
<keyword evidence="11" id="KW-0325">Glycoprotein</keyword>
<dbReference type="GO" id="GO:0005549">
    <property type="term" value="F:odorant binding"/>
    <property type="evidence" value="ECO:0007669"/>
    <property type="project" value="TreeGrafter"/>
</dbReference>
<accession>A0A3B4AS45</accession>
<dbReference type="PRINTS" id="PR00245">
    <property type="entry name" value="OLFACTORYR"/>
</dbReference>
<keyword evidence="8 13" id="KW-0472">Membrane</keyword>
<feature type="transmembrane region" description="Helical" evidence="13">
    <location>
        <begin position="240"/>
        <end position="261"/>
    </location>
</feature>
<dbReference type="AlphaFoldDB" id="A0A3B4AS45"/>
<keyword evidence="7" id="KW-0297">G-protein coupled receptor</keyword>
<feature type="transmembrane region" description="Helical" evidence="13">
    <location>
        <begin position="93"/>
        <end position="121"/>
    </location>
</feature>